<sequence length="309" mass="33898">MGSEPVITPTLVRRLLQEQHPDLGELKVGEIVQGWDNTMVRLGDELALRLPRHEMGERLLGQEIQWLPVLGLQTGVRVPAAVWTGVPLATSPDGPGYPYRWAVVPWTAGRSAGELLTQTRDAYAEPFARTLAALHVPGAAGAPVSPVGRGQGIETVLDRVRERLRDRTAELGERQVGHLGDLIQQALDARPHEGPPRWLHGDPHPRNTVLTAAPQDEGPGSPQLVDFGDLCVGDPASDLGQSWDHFTSAGRERFRAAYGQARGLTAEDDQALWTRARGWAVHYALIYLDLHRPEDLRRAGGRMLEVLDS</sequence>
<dbReference type="InterPro" id="IPR011009">
    <property type="entry name" value="Kinase-like_dom_sf"/>
</dbReference>
<keyword evidence="3" id="KW-0808">Transferase</keyword>
<dbReference type="STRING" id="574650.SAMN04487966_10816"/>
<evidence type="ECO:0000313" key="3">
    <source>
        <dbReference type="EMBL" id="SFV23640.1"/>
    </source>
</evidence>
<dbReference type="OrthoDB" id="9797603at2"/>
<dbReference type="InterPro" id="IPR002575">
    <property type="entry name" value="Aminoglycoside_PTrfase"/>
</dbReference>
<dbReference type="Proteomes" id="UP000198881">
    <property type="component" value="Unassembled WGS sequence"/>
</dbReference>
<accession>A0A1I7MNY0</accession>
<evidence type="ECO:0000313" key="4">
    <source>
        <dbReference type="Proteomes" id="UP000198881"/>
    </source>
</evidence>
<dbReference type="EMBL" id="FPCG01000008">
    <property type="protein sequence ID" value="SFV23640.1"/>
    <property type="molecule type" value="Genomic_DNA"/>
</dbReference>
<reference evidence="3 4" key="1">
    <citation type="submission" date="2016-10" db="EMBL/GenBank/DDBJ databases">
        <authorList>
            <person name="de Groot N.N."/>
        </authorList>
    </citation>
    <scope>NUCLEOTIDE SEQUENCE [LARGE SCALE GENOMIC DNA]</scope>
    <source>
        <strain evidence="3 4">CGMCC 1.7054</strain>
    </source>
</reference>
<dbReference type="Gene3D" id="3.90.1200.10">
    <property type="match status" value="1"/>
</dbReference>
<evidence type="ECO:0000256" key="1">
    <source>
        <dbReference type="SAM" id="MobiDB-lite"/>
    </source>
</evidence>
<gene>
    <name evidence="3" type="ORF">SAMN04487966_10816</name>
</gene>
<dbReference type="Pfam" id="PF01636">
    <property type="entry name" value="APH"/>
    <property type="match status" value="1"/>
</dbReference>
<feature type="region of interest" description="Disordered" evidence="1">
    <location>
        <begin position="191"/>
        <end position="221"/>
    </location>
</feature>
<keyword evidence="3" id="KW-0418">Kinase</keyword>
<dbReference type="SUPFAM" id="SSF56112">
    <property type="entry name" value="Protein kinase-like (PK-like)"/>
    <property type="match status" value="1"/>
</dbReference>
<evidence type="ECO:0000259" key="2">
    <source>
        <dbReference type="Pfam" id="PF01636"/>
    </source>
</evidence>
<name>A0A1I7MNY0_9MICC</name>
<dbReference type="AlphaFoldDB" id="A0A1I7MNY0"/>
<proteinExistence type="predicted"/>
<dbReference type="PANTHER" id="PTHR21310">
    <property type="entry name" value="AMINOGLYCOSIDE PHOSPHOTRANSFERASE-RELATED-RELATED"/>
    <property type="match status" value="1"/>
</dbReference>
<dbReference type="InterPro" id="IPR051678">
    <property type="entry name" value="AGP_Transferase"/>
</dbReference>
<protein>
    <submittedName>
        <fullName evidence="3">Predicted kinase, aminoglycoside phosphotransferase (APT) family</fullName>
    </submittedName>
</protein>
<dbReference type="RefSeq" id="WP_091697937.1">
    <property type="nucleotide sequence ID" value="NZ_FPCG01000008.1"/>
</dbReference>
<dbReference type="PANTHER" id="PTHR21310:SF42">
    <property type="entry name" value="BIFUNCTIONAL AAC_APH"/>
    <property type="match status" value="1"/>
</dbReference>
<organism evidence="3 4">
    <name type="scientific">Micrococcus terreus</name>
    <dbReference type="NCBI Taxonomy" id="574650"/>
    <lineage>
        <taxon>Bacteria</taxon>
        <taxon>Bacillati</taxon>
        <taxon>Actinomycetota</taxon>
        <taxon>Actinomycetes</taxon>
        <taxon>Micrococcales</taxon>
        <taxon>Micrococcaceae</taxon>
        <taxon>Micrococcus</taxon>
    </lineage>
</organism>
<keyword evidence="4" id="KW-1185">Reference proteome</keyword>
<dbReference type="GO" id="GO:0016301">
    <property type="term" value="F:kinase activity"/>
    <property type="evidence" value="ECO:0007669"/>
    <property type="project" value="UniProtKB-KW"/>
</dbReference>
<feature type="compositionally biased region" description="Basic and acidic residues" evidence="1">
    <location>
        <begin position="191"/>
        <end position="205"/>
    </location>
</feature>
<dbReference type="Gene3D" id="3.30.200.20">
    <property type="entry name" value="Phosphorylase Kinase, domain 1"/>
    <property type="match status" value="1"/>
</dbReference>
<feature type="domain" description="Aminoglycoside phosphotransferase" evidence="2">
    <location>
        <begin position="30"/>
        <end position="279"/>
    </location>
</feature>